<dbReference type="Gene3D" id="3.40.50.720">
    <property type="entry name" value="NAD(P)-binding Rossmann-like Domain"/>
    <property type="match status" value="1"/>
</dbReference>
<dbReference type="EMBL" id="KZ613786">
    <property type="protein sequence ID" value="PMD61547.1"/>
    <property type="molecule type" value="Genomic_DNA"/>
</dbReference>
<sequence>MKVILSGATGFIGGEVLNQALVHPAITSLVCLTRRALSEPASINPKVKTVILTDFLTYTPEILSQLEGAESCIWAMGAPAHKAPTIEDSRNVDIRYMLAAAEAFANSLAPPLKTQGKRFRFVLLGGMLACRDQNKALWFMQTTRKMKGEAENGLLALQEKEEGHLEVTITRPGGVVPKNTLMPNFMVASTSSIKIDELAAVLIDEAVAGANGTRTLECDVLRNRGRELLKRSR</sequence>
<dbReference type="AlphaFoldDB" id="A0A2J6TEU3"/>
<dbReference type="Proteomes" id="UP000235371">
    <property type="component" value="Unassembled WGS sequence"/>
</dbReference>
<dbReference type="InterPro" id="IPR036291">
    <property type="entry name" value="NAD(P)-bd_dom_sf"/>
</dbReference>
<gene>
    <name evidence="1" type="ORF">K444DRAFT_611802</name>
</gene>
<dbReference type="GeneID" id="36588088"/>
<keyword evidence="2" id="KW-1185">Reference proteome</keyword>
<proteinExistence type="predicted"/>
<dbReference type="STRING" id="1095630.A0A2J6TEU3"/>
<evidence type="ECO:0000313" key="2">
    <source>
        <dbReference type="Proteomes" id="UP000235371"/>
    </source>
</evidence>
<dbReference type="OrthoDB" id="3535423at2759"/>
<dbReference type="RefSeq" id="XP_024738451.1">
    <property type="nucleotide sequence ID" value="XM_024880011.1"/>
</dbReference>
<dbReference type="InParanoid" id="A0A2J6TEU3"/>
<protein>
    <submittedName>
        <fullName evidence="1">Uncharacterized protein</fullName>
    </submittedName>
</protein>
<dbReference type="SUPFAM" id="SSF51735">
    <property type="entry name" value="NAD(P)-binding Rossmann-fold domains"/>
    <property type="match status" value="1"/>
</dbReference>
<organism evidence="1 2">
    <name type="scientific">Hyaloscypha bicolor E</name>
    <dbReference type="NCBI Taxonomy" id="1095630"/>
    <lineage>
        <taxon>Eukaryota</taxon>
        <taxon>Fungi</taxon>
        <taxon>Dikarya</taxon>
        <taxon>Ascomycota</taxon>
        <taxon>Pezizomycotina</taxon>
        <taxon>Leotiomycetes</taxon>
        <taxon>Helotiales</taxon>
        <taxon>Hyaloscyphaceae</taxon>
        <taxon>Hyaloscypha</taxon>
        <taxon>Hyaloscypha bicolor</taxon>
    </lineage>
</organism>
<dbReference type="PANTHER" id="PTHR14097:SF9">
    <property type="entry name" value="EPIMERASE, PUTATIVE (AFU_ORTHOLOGUE AFUA_8G07320)-RELATED"/>
    <property type="match status" value="1"/>
</dbReference>
<accession>A0A2J6TEU3</accession>
<dbReference type="PANTHER" id="PTHR14097">
    <property type="entry name" value="OXIDOREDUCTASE HTATIP2"/>
    <property type="match status" value="1"/>
</dbReference>
<reference evidence="1 2" key="1">
    <citation type="submission" date="2016-04" db="EMBL/GenBank/DDBJ databases">
        <title>A degradative enzymes factory behind the ericoid mycorrhizal symbiosis.</title>
        <authorList>
            <consortium name="DOE Joint Genome Institute"/>
            <person name="Martino E."/>
            <person name="Morin E."/>
            <person name="Grelet G."/>
            <person name="Kuo A."/>
            <person name="Kohler A."/>
            <person name="Daghino S."/>
            <person name="Barry K."/>
            <person name="Choi C."/>
            <person name="Cichocki N."/>
            <person name="Clum A."/>
            <person name="Copeland A."/>
            <person name="Hainaut M."/>
            <person name="Haridas S."/>
            <person name="Labutti K."/>
            <person name="Lindquist E."/>
            <person name="Lipzen A."/>
            <person name="Khouja H.-R."/>
            <person name="Murat C."/>
            <person name="Ohm R."/>
            <person name="Olson A."/>
            <person name="Spatafora J."/>
            <person name="Veneault-Fourrey C."/>
            <person name="Henrissat B."/>
            <person name="Grigoriev I."/>
            <person name="Martin F."/>
            <person name="Perotto S."/>
        </authorList>
    </citation>
    <scope>NUCLEOTIDE SEQUENCE [LARGE SCALE GENOMIC DNA]</scope>
    <source>
        <strain evidence="1 2">E</strain>
    </source>
</reference>
<name>A0A2J6TEU3_9HELO</name>
<evidence type="ECO:0000313" key="1">
    <source>
        <dbReference type="EMBL" id="PMD61547.1"/>
    </source>
</evidence>